<gene>
    <name evidence="2" type="ORF">CRD36_06880</name>
</gene>
<organism evidence="2 3">
    <name type="scientific">Paremcibacter congregatus</name>
    <dbReference type="NCBI Taxonomy" id="2043170"/>
    <lineage>
        <taxon>Bacteria</taxon>
        <taxon>Pseudomonadati</taxon>
        <taxon>Pseudomonadota</taxon>
        <taxon>Alphaproteobacteria</taxon>
        <taxon>Emcibacterales</taxon>
        <taxon>Emcibacteraceae</taxon>
        <taxon>Paremcibacter</taxon>
    </lineage>
</organism>
<proteinExistence type="predicted"/>
<dbReference type="EMBL" id="PDEM01000016">
    <property type="protein sequence ID" value="PHZ85132.1"/>
    <property type="molecule type" value="Genomic_DNA"/>
</dbReference>
<dbReference type="OrthoDB" id="6057489at2"/>
<evidence type="ECO:0000313" key="2">
    <source>
        <dbReference type="EMBL" id="PHZ85132.1"/>
    </source>
</evidence>
<evidence type="ECO:0000256" key="1">
    <source>
        <dbReference type="SAM" id="MobiDB-lite"/>
    </source>
</evidence>
<dbReference type="Proteomes" id="UP000229730">
    <property type="component" value="Unassembled WGS sequence"/>
</dbReference>
<dbReference type="InterPro" id="IPR022385">
    <property type="entry name" value="Rhs_assc_core"/>
</dbReference>
<feature type="region of interest" description="Disordered" evidence="1">
    <location>
        <begin position="1928"/>
        <end position="1949"/>
    </location>
</feature>
<keyword evidence="3" id="KW-1185">Reference proteome</keyword>
<sequence length="2933" mass="317709">MKRAQEFSEAIDLSTGQVAFDLPLMSLPGPETLQVTVGLRYNSLIQEAVKNWNLTHPTGVAGLGWSLPRSLILTQKGEGISSGETSYLLLHQDVASDLVFSTSNPDGSQTWIAATQPNWKINYFPQNETWVVINQLGIKLSFGGSQGTEYMLAIDDWLASSTQTSLMRQVATAWNLLSVTDLFGNQTLYQYDMIMNSISGSGPTYTQSSYLKTITNAWGDRIELTYIEKNPDEYQDPYSVSGYQAFYETKALDSFIYTPKGSAGALITAQLNYDLSFITGDGQNKDFTKRLLQNVTWTYGTEYQHTKQSLPPLIFGYATDLQSDVNPGALTTVTTLEGSIVTYTYEKAGGTNGVLQYSQREIPLPPPTKTGVTFGHPKFIFEDNFTVVLWIGSDNSLVFQPYRWQGRWLAGPEITVANGVTSGYDGILTASHDSGFSLLVQNKIFLFSPDPKSPEAWISNGANGTDVPNPNGNTGYNLVYGERFVCLLCLPTGDLYRYDLSNLIWSTEQKITTGLTHQVAFSLSTERNKILLSSVNSSSLSAWLATRNSEGIWQTSELKKNVQLGTSLALKSSLGSASIAILAGGKAGPNEFMTCYGGALNNEGHLTKLTDLSSTFGSVNSTTFTVIAMTIQAGNLMWRFNGQTWMEADLSSLGLAAGDVVNAVQVGPDTATRTITLANGKHHYDLVTYSAESGTWAVRSTAAAPGNGVGIAVTALSKGIPSRYTALADSLYYMSPDLNWAIVSGGMPPTLTAADAPSVTLLNSQYLLYQVTGHSQTETKAIFLGNGKTKGAVFSSTGSLLVTGKPSHDLIGSQAFVTYTGDWSGAQLVLTLHRLVKENIKGGQSALVASKVEITSGYTGTNVTLPDGQTSDQVTLAGSMTTSMAFDVKGAILSITGDTPAFNHVTSYPGSATPTPSNGGTTDIYLFNNLSPGESPVLAPPVAANITNGDTAPSLLAGQIYTTIDSIFKNQTTTPQSRTDKYWWATLTPLKNGWSATVRNKRIVSTLEGVSKTENMTYSADTSQLSTYETSRINEAGKVITITTALTYFWQQYDTTRSTNILDAVIEEIQTAKVGAGTPEKIAGTVTTWHKGWDNDVWACDRSYRMISANAVDFNAWAAGGTTPTGWQETNIINSYSDTGLVIQSTDISGIISLNIPDKEGRFICASAHNANSSRFSFYGFEPYEDPNGWVSTSGGSLNRFITAADSHTGSSCLRVPKGTPDGTVGRLFIPDDLTQDYVFSCWTRTPPGFDKGQGEANFTGEIYWTENKTQKSAPLSPLTLSTAETAWTYLQTLIDINAVLSGKSPDAGSVSIFFKIKNANTVDQILVDELRLSPLQSTMLVSVLDDIKHIPLAQIDTNGQSIRTMYNDFLQPIVTMGPDGEILTAEFSGLSRQLSRTNDLFEEKTPNTTLTLTPGGLTQYDDFHGDTTSNWNLTNGTSGSWAIANGKLAYSGGTKGGLGAIAQPKVPSNKNFAIHIEANPGSGATMSIGDGTIFLSWNPDNHDGKGGFSLIEKDGQNNLTSLQVAPPDVPFNNNWMFSVVDGFYLCTVNELPIFTYDAGSSPATGNLTLAVDIGGNFDKLIRLDDPRLNLSFKDGLLRETQNLSLLGRPATGQTAGKITFMNGGDFSDEIGRSVISKSPMRAILELTSAAAPKSPELPDGSLESYLDNTDGTALSLPTFIATGVTVPEMGPQFTYNMSRYEASPLGRPIEIIRGRPTSNTDAMGYISSFIYNGISALPGMKATKLTANPAYFEKQETVQVGRETVTETPTPITLVKGEIRDTDGNLLETYAGPENAPQSLRQKSTYDAVGRLLSKQQANGAAPPTGTTAANWTETYAYDFLGRRTRKTSPDSGEVLTAYDQTDKLRFIMDSEGAVAKVNNVTVQRIKYIRYDILGRPIESGWIQDANFQWGSPALLAQIDNQNFPKITGGSGTGPSATGRWRQSDHYDTDGQAASSYYLNRLYQTKTQPDSGNEVTLENQTYDSFGRTLSTSISIAGATAANTEYVFSPSGDIASITYPSLGGKSYSVGYYYDRMGRIAGIGQKTNAYDIVDPGKPIDWIESRYSAYTYGFLGELIAIDFNRPPSSTNPGFSRQMSYDDEGRVKGLKDPYLNIDISYSTPNKNYSTSQIGSLSTDYHFSEHWKTPPLAQAYDYQYDPLGRLITATDAHNSGLGFASPATGSPKGYDPNGNRHAKVKGLTEYNYAYPTGAEVGKPGTPANGYSSLTPKTNSSEDFSSANGHQAGAWKWGSNNGGPSSSQITTTNPHSGTQCLMLGGGNILGHSETLSLETYFSPDATLSLDVYTRTGNGYAAKPNNQAQWSLGLYGPFGLVAQKALEFVPVGTAWTKQNITINIPAILTEMGLTGQITLVDLSLNNRTKGTTEGSAGAEIYVDDIGLTWPSPPTWNSAYNKNGNMTGLPDKHLTVQYDHNLNRAVSASRTDYGSLTSLYDSEGRVIQKTETLPDHSTATIDFHYDLAGQLLAKTETRKGNTTVSYYVHGPDGLIATDFGDDPIFTLKDHSGSTRALIDGATNTVVGSFDYLPFGGLSRASGDLSTLARYTNHQINPVTGLIDTPARLYDQDNGRFLQIDPKNDGLSPYAYCWNDPINLTDPDGEQAIAKTIMTLVTAGSITYNMYKLWGAYEKFEEDPVEFAYVAAATAVGIAVPYAAPRSIPFIASGLSKILVGSNTLFHNFLSIPGCIPVTTFVRQAGTFLIQQEVSSFSYLGLKWSFSSNRTIGINHDTWKQWEGAVSTYASENFGWNLGLEAVYSSGYGPNRIGNYLSIHQNPTHPNLPVFFPANLNPSFDEYATGFYWLYPWSLEGNRNMRGDVNRVAASHNEVFNYDHLRGNQETLQHDLYSDFATIVDRRSHTTRYGGPPHAGSSTFIRRGLATGLAAYNMATNWASLILSFEETPKLVKLYNALLGGQESNHKEL</sequence>
<protein>
    <submittedName>
        <fullName evidence="2">Uncharacterized protein</fullName>
    </submittedName>
</protein>
<comment type="caution">
    <text evidence="2">The sequence shown here is derived from an EMBL/GenBank/DDBJ whole genome shotgun (WGS) entry which is preliminary data.</text>
</comment>
<dbReference type="Gene3D" id="2.180.10.10">
    <property type="entry name" value="RHS repeat-associated core"/>
    <property type="match status" value="2"/>
</dbReference>
<reference evidence="2 3" key="1">
    <citation type="submission" date="2017-10" db="EMBL/GenBank/DDBJ databases">
        <title>Frigbacter circumglobatus gen. nov. sp. nov., isolated from sediment cultured in situ.</title>
        <authorList>
            <person name="Zhao Z."/>
        </authorList>
    </citation>
    <scope>NUCLEOTIDE SEQUENCE [LARGE SCALE GENOMIC DNA]</scope>
    <source>
        <strain evidence="2 3">ZYL</strain>
    </source>
</reference>
<dbReference type="InterPro" id="IPR006530">
    <property type="entry name" value="YD"/>
</dbReference>
<dbReference type="InterPro" id="IPR050708">
    <property type="entry name" value="T6SS_VgrG/RHS"/>
</dbReference>
<dbReference type="InParanoid" id="A0A2G4YS20"/>
<feature type="compositionally biased region" description="Polar residues" evidence="1">
    <location>
        <begin position="2249"/>
        <end position="2267"/>
    </location>
</feature>
<dbReference type="NCBIfam" id="TIGR01643">
    <property type="entry name" value="YD_repeat_2x"/>
    <property type="match status" value="1"/>
</dbReference>
<accession>A0A2G4YS20</accession>
<dbReference type="PANTHER" id="PTHR32305">
    <property type="match status" value="1"/>
</dbReference>
<dbReference type="PANTHER" id="PTHR32305:SF15">
    <property type="entry name" value="PROTEIN RHSA-RELATED"/>
    <property type="match status" value="1"/>
</dbReference>
<feature type="region of interest" description="Disordered" evidence="1">
    <location>
        <begin position="2210"/>
        <end position="2267"/>
    </location>
</feature>
<name>A0A2G4YS20_9PROT</name>
<dbReference type="Gene3D" id="2.60.120.260">
    <property type="entry name" value="Galactose-binding domain-like"/>
    <property type="match status" value="1"/>
</dbReference>
<dbReference type="NCBIfam" id="TIGR03696">
    <property type="entry name" value="Rhs_assc_core"/>
    <property type="match status" value="1"/>
</dbReference>
<feature type="compositionally biased region" description="Polar residues" evidence="1">
    <location>
        <begin position="2220"/>
        <end position="2240"/>
    </location>
</feature>
<dbReference type="RefSeq" id="WP_099472020.1">
    <property type="nucleotide sequence ID" value="NZ_CP041025.1"/>
</dbReference>
<evidence type="ECO:0000313" key="3">
    <source>
        <dbReference type="Proteomes" id="UP000229730"/>
    </source>
</evidence>